<sequence>MTTCLPAASASRASTTCRPLGAQMTTMSMSAATSAAPRASNSAGRAAPSATSWSARAAAAAGAASTSAVRARPGCRRIARAWLRPMMPQPTMAALRGRR</sequence>
<dbReference type="Proteomes" id="UP000016743">
    <property type="component" value="Chromosome"/>
</dbReference>
<name>U3PB89_LEIXC</name>
<keyword evidence="3" id="KW-1185">Reference proteome</keyword>
<evidence type="ECO:0000313" key="2">
    <source>
        <dbReference type="EMBL" id="AGW41997.1"/>
    </source>
</evidence>
<proteinExistence type="predicted"/>
<evidence type="ECO:0000313" key="3">
    <source>
        <dbReference type="Proteomes" id="UP000016743"/>
    </source>
</evidence>
<dbReference type="STRING" id="1389489.O159_19890"/>
<reference evidence="2 3" key="1">
    <citation type="journal article" date="2013" name="Genome Announc.">
        <title>Complete Genome Sequence of Leifsonia xyli subsp. cynodontis Strain DSM46306, a Gram-Positive Bacterial Pathogen of Grasses.</title>
        <authorList>
            <person name="Monteiro-Vitorello C.B."/>
            <person name="Zerillo M.M."/>
            <person name="Van Sluys M.A."/>
            <person name="Camargo L.E."/>
            <person name="Kitajima J.P."/>
        </authorList>
    </citation>
    <scope>NUCLEOTIDE SEQUENCE [LARGE SCALE GENOMIC DNA]</scope>
    <source>
        <strain evidence="2 3">DSM 46306</strain>
    </source>
</reference>
<organism evidence="2 3">
    <name type="scientific">Leifsonia xyli subsp. cynodontis DSM 46306</name>
    <dbReference type="NCBI Taxonomy" id="1389489"/>
    <lineage>
        <taxon>Bacteria</taxon>
        <taxon>Bacillati</taxon>
        <taxon>Actinomycetota</taxon>
        <taxon>Actinomycetes</taxon>
        <taxon>Micrococcales</taxon>
        <taxon>Microbacteriaceae</taxon>
        <taxon>Leifsonia</taxon>
    </lineage>
</organism>
<accession>U3PB89</accession>
<protein>
    <submittedName>
        <fullName evidence="2">Uncharacterized protein</fullName>
    </submittedName>
</protein>
<dbReference type="AlphaFoldDB" id="U3PB89"/>
<dbReference type="KEGG" id="lxy:O159_19890"/>
<dbReference type="EMBL" id="CP006734">
    <property type="protein sequence ID" value="AGW41997.1"/>
    <property type="molecule type" value="Genomic_DNA"/>
</dbReference>
<feature type="region of interest" description="Disordered" evidence="1">
    <location>
        <begin position="28"/>
        <end position="52"/>
    </location>
</feature>
<evidence type="ECO:0000256" key="1">
    <source>
        <dbReference type="SAM" id="MobiDB-lite"/>
    </source>
</evidence>
<gene>
    <name evidence="2" type="ORF">O159_19890</name>
</gene>
<dbReference type="HOGENOM" id="CLU_2316835_0_0_11"/>